<proteinExistence type="predicted"/>
<evidence type="ECO:0000259" key="1">
    <source>
        <dbReference type="Pfam" id="PF13274"/>
    </source>
</evidence>
<dbReference type="OrthoDB" id="9799173at2"/>
<dbReference type="STRING" id="888743.HMPREF9141_2546"/>
<protein>
    <recommendedName>
        <fullName evidence="1">Antitoxin SocA-like Panacea domain-containing protein</fullName>
    </recommendedName>
</protein>
<sequence>MPLSSVDFANQLRNMAYKRHSINLNKTQVNKLLFMCYGFYLAFYNQRLFHEPPKAWPYGPVFPNVYKQYSLFEVPIYIPEEKNKEFENDERAKGILTQVVDKYSHISAYDLSLWSHLPGGPWSQTVYGIKGDKNSGWNKEISDDLIKNYFAKE</sequence>
<dbReference type="Pfam" id="PF13274">
    <property type="entry name" value="SocA_Panacea"/>
    <property type="match status" value="1"/>
</dbReference>
<dbReference type="HOGENOM" id="CLU_110683_1_1_10"/>
<name>F0FAC9_9BACT</name>
<evidence type="ECO:0000313" key="2">
    <source>
        <dbReference type="EMBL" id="EGC18853.1"/>
    </source>
</evidence>
<dbReference type="EMBL" id="AEWX01000043">
    <property type="protein sequence ID" value="EGC18853.1"/>
    <property type="molecule type" value="Genomic_DNA"/>
</dbReference>
<feature type="domain" description="Antitoxin SocA-like Panacea" evidence="1">
    <location>
        <begin position="29"/>
        <end position="122"/>
    </location>
</feature>
<gene>
    <name evidence="2" type="ORF">HMPREF9141_2546</name>
</gene>
<dbReference type="eggNOG" id="COG3600">
    <property type="taxonomic scope" value="Bacteria"/>
</dbReference>
<comment type="caution">
    <text evidence="2">The sequence shown here is derived from an EMBL/GenBank/DDBJ whole genome shotgun (WGS) entry which is preliminary data.</text>
</comment>
<reference evidence="2 3" key="1">
    <citation type="submission" date="2011-01" db="EMBL/GenBank/DDBJ databases">
        <authorList>
            <person name="Muzny D."/>
            <person name="Qin X."/>
            <person name="Deng J."/>
            <person name="Jiang H."/>
            <person name="Liu Y."/>
            <person name="Qu J."/>
            <person name="Song X.-Z."/>
            <person name="Zhang L."/>
            <person name="Thornton R."/>
            <person name="Coyle M."/>
            <person name="Francisco L."/>
            <person name="Jackson L."/>
            <person name="Javaid M."/>
            <person name="Korchina V."/>
            <person name="Kovar C."/>
            <person name="Mata R."/>
            <person name="Mathew T."/>
            <person name="Ngo R."/>
            <person name="Nguyen L."/>
            <person name="Nguyen N."/>
            <person name="Okwuonu G."/>
            <person name="Ongeri F."/>
            <person name="Pham C."/>
            <person name="Simmons D."/>
            <person name="Wilczek-Boney K."/>
            <person name="Hale W."/>
            <person name="Jakkamsetti A."/>
            <person name="Pham P."/>
            <person name="Ruth R."/>
            <person name="San Lucas F."/>
            <person name="Warren J."/>
            <person name="Zhang J."/>
            <person name="Zhao Z."/>
            <person name="Zhou C."/>
            <person name="Zhu D."/>
            <person name="Lee S."/>
            <person name="Bess C."/>
            <person name="Blankenburg K."/>
            <person name="Forbes L."/>
            <person name="Fu Q."/>
            <person name="Gubbala S."/>
            <person name="Hirani K."/>
            <person name="Jayaseelan J.C."/>
            <person name="Lara F."/>
            <person name="Munidasa M."/>
            <person name="Palculict T."/>
            <person name="Patil S."/>
            <person name="Pu L.-L."/>
            <person name="Saada N."/>
            <person name="Tang L."/>
            <person name="Weissenberger G."/>
            <person name="Zhu Y."/>
            <person name="Hemphill L."/>
            <person name="Shang Y."/>
            <person name="Youmans B."/>
            <person name="Ayvaz T."/>
            <person name="Ross M."/>
            <person name="Santibanez J."/>
            <person name="Aqrawi P."/>
            <person name="Gross S."/>
            <person name="Joshi V."/>
            <person name="Fowler G."/>
            <person name="Nazareth L."/>
            <person name="Reid J."/>
            <person name="Worley K."/>
            <person name="Petrosino J."/>
            <person name="Highlander S."/>
            <person name="Gibbs R."/>
        </authorList>
    </citation>
    <scope>NUCLEOTIDE SEQUENCE [LARGE SCALE GENOMIC DNA]</scope>
    <source>
        <strain evidence="2 3">DSM 16608</strain>
    </source>
</reference>
<accession>F0FAC9</accession>
<dbReference type="InterPro" id="IPR025272">
    <property type="entry name" value="SocA_Panacea"/>
</dbReference>
<dbReference type="Proteomes" id="UP000005697">
    <property type="component" value="Unassembled WGS sequence"/>
</dbReference>
<dbReference type="AlphaFoldDB" id="F0FAC9"/>
<organism evidence="2 3">
    <name type="scientific">Prevotella multiformis DSM 16608</name>
    <dbReference type="NCBI Taxonomy" id="888743"/>
    <lineage>
        <taxon>Bacteria</taxon>
        <taxon>Pseudomonadati</taxon>
        <taxon>Bacteroidota</taxon>
        <taxon>Bacteroidia</taxon>
        <taxon>Bacteroidales</taxon>
        <taxon>Prevotellaceae</taxon>
        <taxon>Prevotella</taxon>
    </lineage>
</organism>
<keyword evidence="3" id="KW-1185">Reference proteome</keyword>
<evidence type="ECO:0000313" key="3">
    <source>
        <dbReference type="Proteomes" id="UP000005697"/>
    </source>
</evidence>